<dbReference type="HOGENOM" id="CLU_2498784_0_0_1"/>
<reference evidence="1 2" key="1">
    <citation type="submission" date="2014-04" db="EMBL/GenBank/DDBJ databases">
        <authorList>
            <consortium name="DOE Joint Genome Institute"/>
            <person name="Kuo A."/>
            <person name="Kohler A."/>
            <person name="Costa M.D."/>
            <person name="Nagy L.G."/>
            <person name="Floudas D."/>
            <person name="Copeland A."/>
            <person name="Barry K.W."/>
            <person name="Cichocki N."/>
            <person name="Veneault-Fourrey C."/>
            <person name="LaButti K."/>
            <person name="Lindquist E.A."/>
            <person name="Lipzen A."/>
            <person name="Lundell T."/>
            <person name="Morin E."/>
            <person name="Murat C."/>
            <person name="Sun H."/>
            <person name="Tunlid A."/>
            <person name="Henrissat B."/>
            <person name="Grigoriev I.V."/>
            <person name="Hibbett D.S."/>
            <person name="Martin F."/>
            <person name="Nordberg H.P."/>
            <person name="Cantor M.N."/>
            <person name="Hua S.X."/>
        </authorList>
    </citation>
    <scope>NUCLEOTIDE SEQUENCE [LARGE SCALE GENOMIC DNA]</scope>
    <source>
        <strain evidence="1 2">Marx 270</strain>
    </source>
</reference>
<keyword evidence="2" id="KW-1185">Reference proteome</keyword>
<dbReference type="AlphaFoldDB" id="A0A0C3JIZ6"/>
<dbReference type="Proteomes" id="UP000054217">
    <property type="component" value="Unassembled WGS sequence"/>
</dbReference>
<organism evidence="1 2">
    <name type="scientific">Pisolithus tinctorius Marx 270</name>
    <dbReference type="NCBI Taxonomy" id="870435"/>
    <lineage>
        <taxon>Eukaryota</taxon>
        <taxon>Fungi</taxon>
        <taxon>Dikarya</taxon>
        <taxon>Basidiomycota</taxon>
        <taxon>Agaricomycotina</taxon>
        <taxon>Agaricomycetes</taxon>
        <taxon>Agaricomycetidae</taxon>
        <taxon>Boletales</taxon>
        <taxon>Sclerodermatineae</taxon>
        <taxon>Pisolithaceae</taxon>
        <taxon>Pisolithus</taxon>
    </lineage>
</organism>
<dbReference type="EMBL" id="KN832027">
    <property type="protein sequence ID" value="KIN97581.1"/>
    <property type="molecule type" value="Genomic_DNA"/>
</dbReference>
<gene>
    <name evidence="1" type="ORF">M404DRAFT_891148</name>
</gene>
<dbReference type="InParanoid" id="A0A0C3JIZ6"/>
<evidence type="ECO:0000313" key="1">
    <source>
        <dbReference type="EMBL" id="KIN97581.1"/>
    </source>
</evidence>
<reference evidence="2" key="2">
    <citation type="submission" date="2015-01" db="EMBL/GenBank/DDBJ databases">
        <title>Evolutionary Origins and Diversification of the Mycorrhizal Mutualists.</title>
        <authorList>
            <consortium name="DOE Joint Genome Institute"/>
            <consortium name="Mycorrhizal Genomics Consortium"/>
            <person name="Kohler A."/>
            <person name="Kuo A."/>
            <person name="Nagy L.G."/>
            <person name="Floudas D."/>
            <person name="Copeland A."/>
            <person name="Barry K.W."/>
            <person name="Cichocki N."/>
            <person name="Veneault-Fourrey C."/>
            <person name="LaButti K."/>
            <person name="Lindquist E.A."/>
            <person name="Lipzen A."/>
            <person name="Lundell T."/>
            <person name="Morin E."/>
            <person name="Murat C."/>
            <person name="Riley R."/>
            <person name="Ohm R."/>
            <person name="Sun H."/>
            <person name="Tunlid A."/>
            <person name="Henrissat B."/>
            <person name="Grigoriev I.V."/>
            <person name="Hibbett D.S."/>
            <person name="Martin F."/>
        </authorList>
    </citation>
    <scope>NUCLEOTIDE SEQUENCE [LARGE SCALE GENOMIC DNA]</scope>
    <source>
        <strain evidence="2">Marx 270</strain>
    </source>
</reference>
<proteinExistence type="predicted"/>
<accession>A0A0C3JIZ6</accession>
<sequence length="86" mass="9459">MARGLHRWELERANRQPALRVENKNSSSMVILVLATSRRCPMAFEGRKAVENKPPLFSLDHPCSANKAGFGFSESSNTCTTALIPG</sequence>
<evidence type="ECO:0000313" key="2">
    <source>
        <dbReference type="Proteomes" id="UP000054217"/>
    </source>
</evidence>
<protein>
    <submittedName>
        <fullName evidence="1">Uncharacterized protein</fullName>
    </submittedName>
</protein>
<name>A0A0C3JIZ6_PISTI</name>